<feature type="signal peptide" evidence="1">
    <location>
        <begin position="1"/>
        <end position="26"/>
    </location>
</feature>
<dbReference type="Proteomes" id="UP001371218">
    <property type="component" value="Unassembled WGS sequence"/>
</dbReference>
<keyword evidence="1" id="KW-0732">Signal</keyword>
<accession>A0ABU9BIE5</accession>
<gene>
    <name evidence="2" type="ORF">AACH06_02740</name>
</gene>
<organism evidence="2 3">
    <name type="scientific">Ideonella lacteola</name>
    <dbReference type="NCBI Taxonomy" id="2984193"/>
    <lineage>
        <taxon>Bacteria</taxon>
        <taxon>Pseudomonadati</taxon>
        <taxon>Pseudomonadota</taxon>
        <taxon>Betaproteobacteria</taxon>
        <taxon>Burkholderiales</taxon>
        <taxon>Sphaerotilaceae</taxon>
        <taxon>Ideonella</taxon>
    </lineage>
</organism>
<evidence type="ECO:0000313" key="3">
    <source>
        <dbReference type="Proteomes" id="UP001371218"/>
    </source>
</evidence>
<name>A0ABU9BIE5_9BURK</name>
<keyword evidence="3" id="KW-1185">Reference proteome</keyword>
<comment type="caution">
    <text evidence="2">The sequence shown here is derived from an EMBL/GenBank/DDBJ whole genome shotgun (WGS) entry which is preliminary data.</text>
</comment>
<dbReference type="PROSITE" id="PS51257">
    <property type="entry name" value="PROKAR_LIPOPROTEIN"/>
    <property type="match status" value="1"/>
</dbReference>
<evidence type="ECO:0000313" key="2">
    <source>
        <dbReference type="EMBL" id="MEK8029726.1"/>
    </source>
</evidence>
<protein>
    <recommendedName>
        <fullName evidence="4">Lipoprotein</fullName>
    </recommendedName>
</protein>
<feature type="chain" id="PRO_5045806144" description="Lipoprotein" evidence="1">
    <location>
        <begin position="27"/>
        <end position="149"/>
    </location>
</feature>
<reference evidence="2 3" key="1">
    <citation type="submission" date="2024-04" db="EMBL/GenBank/DDBJ databases">
        <title>Novel species of the genus Ideonella isolated from streams.</title>
        <authorList>
            <person name="Lu H."/>
        </authorList>
    </citation>
    <scope>NUCLEOTIDE SEQUENCE [LARGE SCALE GENOMIC DNA]</scope>
    <source>
        <strain evidence="2 3">DXS29W</strain>
    </source>
</reference>
<evidence type="ECO:0008006" key="4">
    <source>
        <dbReference type="Google" id="ProtNLM"/>
    </source>
</evidence>
<evidence type="ECO:0000256" key="1">
    <source>
        <dbReference type="SAM" id="SignalP"/>
    </source>
</evidence>
<sequence>MILQRVAASGAGMALASALALTSACAGPPTVKVQGGHVDTYTVTVAAGAPAVVAEEGLTLSVLAVNDSRCPVEVRCIWAGHAEIRLKVDQKGSSAELSIGTPAPAAMNLAADATYGRYRFVLQSLEPAKSLANPPALADYRATVQIEKR</sequence>
<dbReference type="EMBL" id="JBBUTG010000001">
    <property type="protein sequence ID" value="MEK8029726.1"/>
    <property type="molecule type" value="Genomic_DNA"/>
</dbReference>
<dbReference type="RefSeq" id="WP_341424060.1">
    <property type="nucleotide sequence ID" value="NZ_JBBUTG010000001.1"/>
</dbReference>
<proteinExistence type="predicted"/>